<dbReference type="PANTHER" id="PTHR33376:SF5">
    <property type="entry name" value="EXTRACYTOPLASMIC SOLUTE RECEPTOR PROTEIN"/>
    <property type="match status" value="1"/>
</dbReference>
<dbReference type="InterPro" id="IPR038404">
    <property type="entry name" value="TRAP_DctP_sf"/>
</dbReference>
<dbReference type="Gene3D" id="3.40.190.170">
    <property type="entry name" value="Bacterial extracellular solute-binding protein, family 7"/>
    <property type="match status" value="1"/>
</dbReference>
<dbReference type="EMBL" id="JAZHOF010000012">
    <property type="protein sequence ID" value="MEJ8574491.1"/>
    <property type="molecule type" value="Genomic_DNA"/>
</dbReference>
<name>A0AAW9S4H1_9HYPH</name>
<dbReference type="GO" id="GO:0055085">
    <property type="term" value="P:transmembrane transport"/>
    <property type="evidence" value="ECO:0007669"/>
    <property type="project" value="InterPro"/>
</dbReference>
<dbReference type="PANTHER" id="PTHR33376">
    <property type="match status" value="1"/>
</dbReference>
<protein>
    <submittedName>
        <fullName evidence="2">TRAP transporter substrate-binding protein DctP</fullName>
    </submittedName>
</protein>
<evidence type="ECO:0000256" key="1">
    <source>
        <dbReference type="ARBA" id="ARBA00022729"/>
    </source>
</evidence>
<gene>
    <name evidence="2" type="primary">dctP</name>
    <name evidence="2" type="ORF">V3328_23635</name>
</gene>
<comment type="caution">
    <text evidence="2">The sequence shown here is derived from an EMBL/GenBank/DDBJ whole genome shotgun (WGS) entry which is preliminary data.</text>
</comment>
<sequence length="353" mass="37961">MVLPISPITAAWLFSAAVWCGFSLPVAAETLRIQTLDEPGSIAVTGLERLAEDLRSASGGEIDMVVLPARSAVGPTATLDAMSSGAIDGHYSSPAYFAGRDEAFTLLGDTLALYPDPEARDRWLAEGGGLELARKLYDRHGARLVGFVHWPEEWLVSRRPASIVADLSDLKVRAPDGPVSDLLTKVFARPVVLGGRDTLAALDRGTVDAADWASLAGNIDDGVHAHAPYAVHARHSMPTTELSLSNAAWERLSPSARRLLENRIAQFSRTQRAAFDAEEAAARLRARQQGVTLLEMSPQSQQELRRKSMEVFEQRGAGSAAAAEIAASHRTYLERLRLLEPARPAREAAGGSG</sequence>
<evidence type="ECO:0000313" key="3">
    <source>
        <dbReference type="Proteomes" id="UP001378188"/>
    </source>
</evidence>
<keyword evidence="1" id="KW-0732">Signal</keyword>
<dbReference type="Proteomes" id="UP001378188">
    <property type="component" value="Unassembled WGS sequence"/>
</dbReference>
<reference evidence="2 3" key="1">
    <citation type="submission" date="2024-02" db="EMBL/GenBank/DDBJ databases">
        <title>Genome analysis and characterization of Microbaculum marinisediminis sp. nov., isolated from marine sediment.</title>
        <authorList>
            <person name="Du Z.-J."/>
            <person name="Ye Y.-Q."/>
            <person name="Zhang Z.-R."/>
            <person name="Yuan S.-M."/>
            <person name="Zhang X.-Y."/>
        </authorList>
    </citation>
    <scope>NUCLEOTIDE SEQUENCE [LARGE SCALE GENOMIC DNA]</scope>
    <source>
        <strain evidence="2 3">SDUM1044001</strain>
    </source>
</reference>
<evidence type="ECO:0000313" key="2">
    <source>
        <dbReference type="EMBL" id="MEJ8574491.1"/>
    </source>
</evidence>
<dbReference type="NCBIfam" id="NF037995">
    <property type="entry name" value="TRAP_S1"/>
    <property type="match status" value="1"/>
</dbReference>
<dbReference type="RefSeq" id="WP_340332192.1">
    <property type="nucleotide sequence ID" value="NZ_JAZHOF010000012.1"/>
</dbReference>
<proteinExistence type="predicted"/>
<dbReference type="Pfam" id="PF03480">
    <property type="entry name" value="DctP"/>
    <property type="match status" value="1"/>
</dbReference>
<dbReference type="AlphaFoldDB" id="A0AAW9S4H1"/>
<dbReference type="InterPro" id="IPR018389">
    <property type="entry name" value="DctP_fam"/>
</dbReference>
<accession>A0AAW9S4H1</accession>
<organism evidence="2 3">
    <name type="scientific">Microbaculum marinum</name>
    <dbReference type="NCBI Taxonomy" id="1764581"/>
    <lineage>
        <taxon>Bacteria</taxon>
        <taxon>Pseudomonadati</taxon>
        <taxon>Pseudomonadota</taxon>
        <taxon>Alphaproteobacteria</taxon>
        <taxon>Hyphomicrobiales</taxon>
        <taxon>Tepidamorphaceae</taxon>
        <taxon>Microbaculum</taxon>
    </lineage>
</organism>
<keyword evidence="3" id="KW-1185">Reference proteome</keyword>